<dbReference type="GO" id="GO:0003677">
    <property type="term" value="F:DNA binding"/>
    <property type="evidence" value="ECO:0007669"/>
    <property type="project" value="UniProtKB-KW"/>
</dbReference>
<keyword evidence="4" id="KW-0233">DNA recombination</keyword>
<evidence type="ECO:0000313" key="8">
    <source>
        <dbReference type="Proteomes" id="UP000886251"/>
    </source>
</evidence>
<dbReference type="InterPro" id="IPR002104">
    <property type="entry name" value="Integrase_catalytic"/>
</dbReference>
<feature type="domain" description="Tyr recombinase" evidence="6">
    <location>
        <begin position="261"/>
        <end position="446"/>
    </location>
</feature>
<accession>A0A831RNF6</accession>
<comment type="similarity">
    <text evidence="1">Belongs to the 'phage' integrase family.</text>
</comment>
<comment type="caution">
    <text evidence="7">The sequence shown here is derived from an EMBL/GenBank/DDBJ whole genome shotgun (WGS) entry which is preliminary data.</text>
</comment>
<gene>
    <name evidence="7" type="ORF">ENI96_09935</name>
</gene>
<reference evidence="7" key="1">
    <citation type="journal article" date="2020" name="mSystems">
        <title>Genome- and Community-Level Interaction Insights into Carbon Utilization and Element Cycling Functions of Hydrothermarchaeota in Hydrothermal Sediment.</title>
        <authorList>
            <person name="Zhou Z."/>
            <person name="Liu Y."/>
            <person name="Xu W."/>
            <person name="Pan J."/>
            <person name="Luo Z.H."/>
            <person name="Li M."/>
        </authorList>
    </citation>
    <scope>NUCLEOTIDE SEQUENCE [LARGE SCALE GENOMIC DNA]</scope>
    <source>
        <strain evidence="7">HyVt-443</strain>
    </source>
</reference>
<dbReference type="InterPro" id="IPR050808">
    <property type="entry name" value="Phage_Integrase"/>
</dbReference>
<protein>
    <submittedName>
        <fullName evidence="7">Site-specific integrase</fullName>
    </submittedName>
</protein>
<name>A0A831RNF6_9GAMM</name>
<evidence type="ECO:0000256" key="3">
    <source>
        <dbReference type="ARBA" id="ARBA00023125"/>
    </source>
</evidence>
<dbReference type="InterPro" id="IPR011010">
    <property type="entry name" value="DNA_brk_join_enz"/>
</dbReference>
<dbReference type="PROSITE" id="PS51898">
    <property type="entry name" value="TYR_RECOMBINASE"/>
    <property type="match status" value="1"/>
</dbReference>
<dbReference type="Gene3D" id="1.10.150.130">
    <property type="match status" value="1"/>
</dbReference>
<dbReference type="EMBL" id="DRKP01000113">
    <property type="protein sequence ID" value="HEB96733.1"/>
    <property type="molecule type" value="Genomic_DNA"/>
</dbReference>
<evidence type="ECO:0000259" key="6">
    <source>
        <dbReference type="PROSITE" id="PS51898"/>
    </source>
</evidence>
<dbReference type="PANTHER" id="PTHR30629">
    <property type="entry name" value="PROPHAGE INTEGRASE"/>
    <property type="match status" value="1"/>
</dbReference>
<dbReference type="GO" id="GO:0015074">
    <property type="term" value="P:DNA integration"/>
    <property type="evidence" value="ECO:0007669"/>
    <property type="project" value="UniProtKB-KW"/>
</dbReference>
<evidence type="ECO:0000313" key="7">
    <source>
        <dbReference type="EMBL" id="HEB96733.1"/>
    </source>
</evidence>
<dbReference type="InterPro" id="IPR013762">
    <property type="entry name" value="Integrase-like_cat_sf"/>
</dbReference>
<dbReference type="InterPro" id="IPR010998">
    <property type="entry name" value="Integrase_recombinase_N"/>
</dbReference>
<dbReference type="AlphaFoldDB" id="A0A831RNF6"/>
<proteinExistence type="inferred from homology"/>
<keyword evidence="3" id="KW-0238">DNA-binding</keyword>
<evidence type="ECO:0000256" key="2">
    <source>
        <dbReference type="ARBA" id="ARBA00022908"/>
    </source>
</evidence>
<sequence>MPKPRLHVVGSEKKPSSRRKPRDEATKLLEQALATGVRGELRSAIQAALHIATAPKARQLTDLEYEALKPGQQLVDPHRPGFLARATRQGVRLMYRCNHPATGKRMEVFIGYLGDITLADARQAWEAMRAARLRGEEPRPPADDAPTESTTPTMGQLMDFYMEHYAEKVKRSWRTDARLLDKHIRPRWKDTPASEFTTSCVVGLLNSLASTPREAEKLRAVLLTLFNVCAGRTRKVAIEPVLPPDFINPVTAAQVLQHRPREVVPLTLKQVRGYAHGLLDPAVGMRQDIAAALLLQLLTSSRIGEVTAMAWTEVDLEEGTWLLPAERSKNGRSHLVLLSPQALSILQHRRRQTAQEDCFVFPAQRDRRRPIRADLAAQHLKQHREALGLPADFTSHQVRHAFASWAAEHGHPVEIVDRCQAHVVATGINRVYNRSKHNKAAAALWQAWADALLGKGWQR</sequence>
<feature type="compositionally biased region" description="Basic and acidic residues" evidence="5">
    <location>
        <begin position="10"/>
        <end position="24"/>
    </location>
</feature>
<feature type="region of interest" description="Disordered" evidence="5">
    <location>
        <begin position="1"/>
        <end position="24"/>
    </location>
</feature>
<dbReference type="Gene3D" id="3.30.160.390">
    <property type="entry name" value="Integrase, DNA-binding domain"/>
    <property type="match status" value="1"/>
</dbReference>
<evidence type="ECO:0000256" key="5">
    <source>
        <dbReference type="SAM" id="MobiDB-lite"/>
    </source>
</evidence>
<dbReference type="InterPro" id="IPR038488">
    <property type="entry name" value="Integrase_DNA-bd_sf"/>
</dbReference>
<keyword evidence="2" id="KW-0229">DNA integration</keyword>
<organism evidence="7 8">
    <name type="scientific">Sedimenticola thiotaurini</name>
    <dbReference type="NCBI Taxonomy" id="1543721"/>
    <lineage>
        <taxon>Bacteria</taxon>
        <taxon>Pseudomonadati</taxon>
        <taxon>Pseudomonadota</taxon>
        <taxon>Gammaproteobacteria</taxon>
        <taxon>Chromatiales</taxon>
        <taxon>Sedimenticolaceae</taxon>
        <taxon>Sedimenticola</taxon>
    </lineage>
</organism>
<dbReference type="SUPFAM" id="SSF56349">
    <property type="entry name" value="DNA breaking-rejoining enzymes"/>
    <property type="match status" value="1"/>
</dbReference>
<evidence type="ECO:0000256" key="1">
    <source>
        <dbReference type="ARBA" id="ARBA00008857"/>
    </source>
</evidence>
<dbReference type="Proteomes" id="UP000886251">
    <property type="component" value="Unassembled WGS sequence"/>
</dbReference>
<dbReference type="CDD" id="cd00801">
    <property type="entry name" value="INT_P4_C"/>
    <property type="match status" value="1"/>
</dbReference>
<dbReference type="PANTHER" id="PTHR30629:SF2">
    <property type="entry name" value="PROPHAGE INTEGRASE INTS-RELATED"/>
    <property type="match status" value="1"/>
</dbReference>
<dbReference type="Pfam" id="PF00589">
    <property type="entry name" value="Phage_integrase"/>
    <property type="match status" value="1"/>
</dbReference>
<dbReference type="Gene3D" id="1.10.443.10">
    <property type="entry name" value="Intergrase catalytic core"/>
    <property type="match status" value="1"/>
</dbReference>
<evidence type="ECO:0000256" key="4">
    <source>
        <dbReference type="ARBA" id="ARBA00023172"/>
    </source>
</evidence>
<dbReference type="GO" id="GO:0006310">
    <property type="term" value="P:DNA recombination"/>
    <property type="evidence" value="ECO:0007669"/>
    <property type="project" value="UniProtKB-KW"/>
</dbReference>